<dbReference type="PROSITE" id="PS51257">
    <property type="entry name" value="PROKAR_LIPOPROTEIN"/>
    <property type="match status" value="1"/>
</dbReference>
<reference evidence="3" key="1">
    <citation type="submission" date="2018-02" db="EMBL/GenBank/DDBJ databases">
        <title>Firefly genomes illuminate parallel origins of bioluminescence in beetles.</title>
        <authorList>
            <person name="Fallon T.R."/>
            <person name="Lower S.E.S."/>
            <person name="Behringer M."/>
            <person name="Weng J.-K."/>
        </authorList>
    </citation>
    <scope>NUCLEOTIDE SEQUENCE [LARGE SCALE GENOMIC DNA]</scope>
</reference>
<accession>A0A2S0NKQ6</accession>
<gene>
    <name evidence="2" type="ORF">C5T88_03405</name>
</gene>
<name>A0A2S0NKQ6_9MOLU</name>
<dbReference type="AlphaFoldDB" id="A0A2S0NKQ6"/>
<dbReference type="NCBIfam" id="NF038029">
    <property type="entry name" value="LP_plasma"/>
    <property type="match status" value="1"/>
</dbReference>
<dbReference type="Proteomes" id="UP000239250">
    <property type="component" value="Chromosome"/>
</dbReference>
<feature type="chain" id="PRO_5015626807" description="Lipoprotein" evidence="1">
    <location>
        <begin position="24"/>
        <end position="195"/>
    </location>
</feature>
<dbReference type="EMBL" id="CP027019">
    <property type="protein sequence ID" value="AVP49594.1"/>
    <property type="molecule type" value="Genomic_DNA"/>
</dbReference>
<proteinExistence type="predicted"/>
<dbReference type="RefSeq" id="WP_303662168.1">
    <property type="nucleotide sequence ID" value="NZ_CP027019.1"/>
</dbReference>
<dbReference type="NCBIfam" id="NF045726">
    <property type="entry name" value="XXplasma_LP"/>
    <property type="match status" value="1"/>
</dbReference>
<dbReference type="InterPro" id="IPR054816">
    <property type="entry name" value="Lipoprotein_mollicutes-type_CS"/>
</dbReference>
<organism evidence="2 3">
    <name type="scientific">Williamsoniiplasma luminosum</name>
    <dbReference type="NCBI Taxonomy" id="214888"/>
    <lineage>
        <taxon>Bacteria</taxon>
        <taxon>Bacillati</taxon>
        <taxon>Mycoplasmatota</taxon>
        <taxon>Mollicutes</taxon>
        <taxon>Entomoplasmatales</taxon>
        <taxon>Williamsoniiplasma</taxon>
    </lineage>
</organism>
<keyword evidence="1" id="KW-0732">Signal</keyword>
<evidence type="ECO:0000256" key="1">
    <source>
        <dbReference type="SAM" id="SignalP"/>
    </source>
</evidence>
<feature type="signal peptide" evidence="1">
    <location>
        <begin position="1"/>
        <end position="23"/>
    </location>
</feature>
<evidence type="ECO:0008006" key="4">
    <source>
        <dbReference type="Google" id="ProtNLM"/>
    </source>
</evidence>
<sequence length="195" mass="22004">MKKILTLLGSIGIVGAAATTVVACENNDHHDNGDRQAEINHQLNNLKDINKVIPESKKDLGVIEDIGMATIKDTFRDNNQNLNLNNDNFQVSQIGNESSMLHSFKGYKGHIIVKYKVFKNLFDHTNLGELANAKEETIKTTILDQNPNIREFNPNFVVFQINKVKDNKYQALIKGQQKHSRSTIVEFTILQTQNS</sequence>
<evidence type="ECO:0000313" key="3">
    <source>
        <dbReference type="Proteomes" id="UP000239250"/>
    </source>
</evidence>
<evidence type="ECO:0000313" key="2">
    <source>
        <dbReference type="EMBL" id="AVP49594.1"/>
    </source>
</evidence>
<protein>
    <recommendedName>
        <fullName evidence="4">Lipoprotein</fullName>
    </recommendedName>
</protein>